<dbReference type="InterPro" id="IPR027417">
    <property type="entry name" value="P-loop_NTPase"/>
</dbReference>
<dbReference type="SUPFAM" id="SSF90123">
    <property type="entry name" value="ABC transporter transmembrane region"/>
    <property type="match status" value="2"/>
</dbReference>
<evidence type="ECO:0000259" key="12">
    <source>
        <dbReference type="PROSITE" id="PS50929"/>
    </source>
</evidence>
<feature type="transmembrane region" description="Helical" evidence="10">
    <location>
        <begin position="268"/>
        <end position="291"/>
    </location>
</feature>
<dbReference type="GO" id="GO:0090374">
    <property type="term" value="P:oligopeptide export from mitochondrion"/>
    <property type="evidence" value="ECO:0007669"/>
    <property type="project" value="TreeGrafter"/>
</dbReference>
<gene>
    <name evidence="13" type="ORF">PAC_05249</name>
</gene>
<feature type="domain" description="ABC transporter" evidence="11">
    <location>
        <begin position="1081"/>
        <end position="1320"/>
    </location>
</feature>
<dbReference type="GO" id="GO:0005524">
    <property type="term" value="F:ATP binding"/>
    <property type="evidence" value="ECO:0007669"/>
    <property type="project" value="UniProtKB-KW"/>
</dbReference>
<dbReference type="InterPro" id="IPR036640">
    <property type="entry name" value="ABC1_TM_sf"/>
</dbReference>
<feature type="transmembrane region" description="Helical" evidence="10">
    <location>
        <begin position="867"/>
        <end position="888"/>
    </location>
</feature>
<evidence type="ECO:0000256" key="2">
    <source>
        <dbReference type="ARBA" id="ARBA00007577"/>
    </source>
</evidence>
<feature type="transmembrane region" description="Helical" evidence="10">
    <location>
        <begin position="1007"/>
        <end position="1027"/>
    </location>
</feature>
<feature type="transmembrane region" description="Helical" evidence="10">
    <location>
        <begin position="191"/>
        <end position="211"/>
    </location>
</feature>
<evidence type="ECO:0000256" key="8">
    <source>
        <dbReference type="ARBA" id="ARBA00023136"/>
    </source>
</evidence>
<evidence type="ECO:0000256" key="1">
    <source>
        <dbReference type="ARBA" id="ARBA00004141"/>
    </source>
</evidence>
<feature type="transmembrane region" description="Helical" evidence="10">
    <location>
        <begin position="744"/>
        <end position="767"/>
    </location>
</feature>
<evidence type="ECO:0000256" key="6">
    <source>
        <dbReference type="ARBA" id="ARBA00022840"/>
    </source>
</evidence>
<evidence type="ECO:0000256" key="7">
    <source>
        <dbReference type="ARBA" id="ARBA00022989"/>
    </source>
</evidence>
<dbReference type="PROSITE" id="PS00211">
    <property type="entry name" value="ABC_TRANSPORTER_1"/>
    <property type="match status" value="2"/>
</dbReference>
<feature type="transmembrane region" description="Helical" evidence="10">
    <location>
        <begin position="166"/>
        <end position="185"/>
    </location>
</feature>
<evidence type="ECO:0000256" key="3">
    <source>
        <dbReference type="ARBA" id="ARBA00022448"/>
    </source>
</evidence>
<keyword evidence="14" id="KW-1185">Reference proteome</keyword>
<dbReference type="Pfam" id="PF00664">
    <property type="entry name" value="ABC_membrane"/>
    <property type="match status" value="2"/>
</dbReference>
<dbReference type="Gene3D" id="1.20.1560.10">
    <property type="entry name" value="ABC transporter type 1, transmembrane domain"/>
    <property type="match status" value="1"/>
</dbReference>
<proteinExistence type="inferred from homology"/>
<keyword evidence="8 10" id="KW-0472">Membrane</keyword>
<dbReference type="OrthoDB" id="6500128at2759"/>
<dbReference type="InterPro" id="IPR003593">
    <property type="entry name" value="AAA+_ATPase"/>
</dbReference>
<dbReference type="CDD" id="cd18578">
    <property type="entry name" value="ABC_6TM_Pgp_ABCB1_D2_like"/>
    <property type="match status" value="1"/>
</dbReference>
<dbReference type="PANTHER" id="PTHR43394:SF27">
    <property type="entry name" value="ATP-DEPENDENT TRANSLOCASE ABCB1-LIKE"/>
    <property type="match status" value="1"/>
</dbReference>
<feature type="transmembrane region" description="Helical" evidence="10">
    <location>
        <begin position="38"/>
        <end position="62"/>
    </location>
</feature>
<comment type="similarity">
    <text evidence="2">Belongs to the ABC transporter superfamily. ABCB family. Multidrug resistance exporter (TC 3.A.1.201) subfamily.</text>
</comment>
<dbReference type="InterPro" id="IPR039421">
    <property type="entry name" value="Type_1_exporter"/>
</dbReference>
<feature type="domain" description="ABC transporter" evidence="11">
    <location>
        <begin position="374"/>
        <end position="653"/>
    </location>
</feature>
<dbReference type="STRING" id="576137.A0A1L7WRF3"/>
<dbReference type="PROSITE" id="PS50893">
    <property type="entry name" value="ABC_TRANSPORTER_2"/>
    <property type="match status" value="2"/>
</dbReference>
<feature type="compositionally biased region" description="Basic and acidic residues" evidence="9">
    <location>
        <begin position="714"/>
        <end position="724"/>
    </location>
</feature>
<comment type="subcellular location">
    <subcellularLocation>
        <location evidence="1">Membrane</location>
        <topology evidence="1">Multi-pass membrane protein</topology>
    </subcellularLocation>
</comment>
<dbReference type="InterPro" id="IPR017871">
    <property type="entry name" value="ABC_transporter-like_CS"/>
</dbReference>
<feature type="domain" description="ABC transmembrane type-1" evidence="12">
    <location>
        <begin position="747"/>
        <end position="1035"/>
    </location>
</feature>
<feature type="compositionally biased region" description="Basic and acidic residues" evidence="9">
    <location>
        <begin position="691"/>
        <end position="701"/>
    </location>
</feature>
<evidence type="ECO:0000256" key="4">
    <source>
        <dbReference type="ARBA" id="ARBA00022692"/>
    </source>
</evidence>
<dbReference type="SUPFAM" id="SSF52540">
    <property type="entry name" value="P-loop containing nucleoside triphosphate hydrolases"/>
    <property type="match status" value="2"/>
</dbReference>
<dbReference type="InterPro" id="IPR011527">
    <property type="entry name" value="ABC1_TM_dom"/>
</dbReference>
<evidence type="ECO:0000256" key="9">
    <source>
        <dbReference type="SAM" id="MobiDB-lite"/>
    </source>
</evidence>
<keyword evidence="4 10" id="KW-0812">Transmembrane</keyword>
<dbReference type="PROSITE" id="PS50929">
    <property type="entry name" value="ABC_TM1F"/>
    <property type="match status" value="2"/>
</dbReference>
<keyword evidence="7 10" id="KW-1133">Transmembrane helix</keyword>
<dbReference type="EMBL" id="FJOG01000006">
    <property type="protein sequence ID" value="CZR55362.1"/>
    <property type="molecule type" value="Genomic_DNA"/>
</dbReference>
<reference evidence="13 14" key="1">
    <citation type="submission" date="2016-03" db="EMBL/GenBank/DDBJ databases">
        <authorList>
            <person name="Ploux O."/>
        </authorList>
    </citation>
    <scope>NUCLEOTIDE SEQUENCE [LARGE SCALE GENOMIC DNA]</scope>
    <source>
        <strain evidence="13 14">UAMH 11012</strain>
    </source>
</reference>
<dbReference type="Pfam" id="PF00005">
    <property type="entry name" value="ABC_tran"/>
    <property type="match status" value="2"/>
</dbReference>
<dbReference type="CDD" id="cd18577">
    <property type="entry name" value="ABC_6TM_Pgp_ABCB1_D1_like"/>
    <property type="match status" value="1"/>
</dbReference>
<dbReference type="FunFam" id="1.20.1560.10:FF:000057">
    <property type="entry name" value="ABC multidrug transporter SitT"/>
    <property type="match status" value="2"/>
</dbReference>
<evidence type="ECO:0000313" key="14">
    <source>
        <dbReference type="Proteomes" id="UP000184330"/>
    </source>
</evidence>
<evidence type="ECO:0000256" key="10">
    <source>
        <dbReference type="SAM" id="Phobius"/>
    </source>
</evidence>
<accession>A0A1L7WRF3</accession>
<evidence type="ECO:0000259" key="11">
    <source>
        <dbReference type="PROSITE" id="PS50893"/>
    </source>
</evidence>
<feature type="transmembrane region" description="Helical" evidence="10">
    <location>
        <begin position="311"/>
        <end position="331"/>
    </location>
</feature>
<feature type="region of interest" description="Disordered" evidence="9">
    <location>
        <begin position="688"/>
        <end position="724"/>
    </location>
</feature>
<dbReference type="GO" id="GO:0016887">
    <property type="term" value="F:ATP hydrolysis activity"/>
    <property type="evidence" value="ECO:0007669"/>
    <property type="project" value="InterPro"/>
</dbReference>
<feature type="region of interest" description="Disordered" evidence="9">
    <location>
        <begin position="1053"/>
        <end position="1077"/>
    </location>
</feature>
<keyword evidence="6" id="KW-0067">ATP-binding</keyword>
<name>A0A1L7WRF3_9HELO</name>
<protein>
    <submittedName>
        <fullName evidence="13">Related to multidrug resistance protein</fullName>
    </submittedName>
</protein>
<evidence type="ECO:0000313" key="13">
    <source>
        <dbReference type="EMBL" id="CZR55362.1"/>
    </source>
</evidence>
<dbReference type="Gene3D" id="3.40.50.300">
    <property type="entry name" value="P-loop containing nucleotide triphosphate hydrolases"/>
    <property type="match status" value="2"/>
</dbReference>
<feature type="transmembrane region" description="Helical" evidence="10">
    <location>
        <begin position="787"/>
        <end position="808"/>
    </location>
</feature>
<keyword evidence="3" id="KW-0813">Transport</keyword>
<dbReference type="InterPro" id="IPR003439">
    <property type="entry name" value="ABC_transporter-like_ATP-bd"/>
</dbReference>
<dbReference type="GO" id="GO:0005743">
    <property type="term" value="C:mitochondrial inner membrane"/>
    <property type="evidence" value="ECO:0007669"/>
    <property type="project" value="TreeGrafter"/>
</dbReference>
<dbReference type="PANTHER" id="PTHR43394">
    <property type="entry name" value="ATP-DEPENDENT PERMEASE MDL1, MITOCHONDRIAL"/>
    <property type="match status" value="1"/>
</dbReference>
<feature type="transmembrane region" description="Helical" evidence="10">
    <location>
        <begin position="975"/>
        <end position="995"/>
    </location>
</feature>
<evidence type="ECO:0000256" key="5">
    <source>
        <dbReference type="ARBA" id="ARBA00022741"/>
    </source>
</evidence>
<dbReference type="Proteomes" id="UP000184330">
    <property type="component" value="Unassembled WGS sequence"/>
</dbReference>
<dbReference type="SMART" id="SM00382">
    <property type="entry name" value="AAA"/>
    <property type="match status" value="2"/>
</dbReference>
<feature type="domain" description="ABC transmembrane type-1" evidence="12">
    <location>
        <begin position="42"/>
        <end position="339"/>
    </location>
</feature>
<feature type="transmembrane region" description="Helical" evidence="10">
    <location>
        <begin position="894"/>
        <end position="913"/>
    </location>
</feature>
<dbReference type="FunFam" id="3.40.50.300:FF:000913">
    <property type="entry name" value="ABC multidrug transporter SitT"/>
    <property type="match status" value="1"/>
</dbReference>
<organism evidence="13 14">
    <name type="scientific">Phialocephala subalpina</name>
    <dbReference type="NCBI Taxonomy" id="576137"/>
    <lineage>
        <taxon>Eukaryota</taxon>
        <taxon>Fungi</taxon>
        <taxon>Dikarya</taxon>
        <taxon>Ascomycota</taxon>
        <taxon>Pezizomycotina</taxon>
        <taxon>Leotiomycetes</taxon>
        <taxon>Helotiales</taxon>
        <taxon>Mollisiaceae</taxon>
        <taxon>Phialocephala</taxon>
        <taxon>Phialocephala fortinii species complex</taxon>
    </lineage>
</organism>
<keyword evidence="5" id="KW-0547">Nucleotide-binding</keyword>
<feature type="transmembrane region" description="Helical" evidence="10">
    <location>
        <begin position="91"/>
        <end position="115"/>
    </location>
</feature>
<dbReference type="GO" id="GO:0015421">
    <property type="term" value="F:ABC-type oligopeptide transporter activity"/>
    <property type="evidence" value="ECO:0007669"/>
    <property type="project" value="TreeGrafter"/>
</dbReference>
<sequence>MGERLAALRLKVSVTGAGKKGGQYFRLLLASNPEPLDYGLLIGGVISSIASGVPFPLLGILFGQLVDDLNSASCSASSDSSSISNGVKTKVLLVVYVTIANFALIYLHTACWSLLGERLVRRLRRTYLSVLLRQEVAFFETLPSGEVASRLDVDLQTIQTGASEKVGICIASLSYFVASYVVAFIKSARLAGMLFSLVPCYLIMALVGGHFTKKYTGRVSEHVAAATAIASAGLSNMPLVHALGANSRIEAVFGKHLALAEQSGIKKAFVASIQLGCLYFIAYSANALAFWQGSMQIAASVDRNGSNTTVGAVYTVIFLLVDSSFIISQVAPFMQLFSSAAGAFEKLVETMHRTSKIDGTTSTGEILPAISGGIELKDVTFAYPSRPGVEVLKSLSLQIPANKRTAIVGHSGSGKSTVAALIQRLYDPDSGDIFVDGHNIRDLNVQCIRGFVGTVAQNSTLLDRSILENIAYGLVNSPQEKHAQLKNALLDASLSDLAESIRKGASPAEAIAASSENVQRIVQLVREAATDADAIGFIDRLQHGLATNTGPGGNRLSGGQKQRVALARALVRQPSILLLDEATASLDSVSERLIQAALDRVSDGRTSISIAHRLSTVKDADNIIVMGAGEILEQGTYAELLAKDSVFAGMVRLQSLDKPGTRHLAPASSEVQDESPATAAHRYFQDDDELSKEKALDEDIRQSTTEVPDSSDDGSDKGGKSEKPKRSFFSTFTGILSMTRRHAVFILFGIGGAVVVGGSYSGEAVIFGHTISDLNPCRGAAAIRSSGHLYGLLFFLLGVVEFSANVISTSSFGRVSEKLLHRVRLLSLKSLFAQDIHWHESEGRTPGTLISYISSDANSLSGITGTVLGVMLSIIVSLFAGIILAHIIAWKIAVVLLATVPILLASGFLRLRVLAKFHERHQKAFANSVSLATEAVEAIKTVAAFSLEREIVEVFNRSLKAPYVETLKTIAYGNFWLAMAYSIGNFVYALAYWWGARQVTEGHNTQLQFFTVLPALLFSAQLCGQMFSLAPDISKAGVAASRVLDLIDIGPEKRQSAPRGADVEAPSATEKQPGQTGGVAVSFTDVRFSYPARPHVETLRGLDLSVKPGSFCALVGPSGAGKSTIIALIERFYTPASGSVEIDGRDTSKLDSMSFRDDIALVPQESTLFDGTIRFNLALGARPGHEPSLEEIEAACRVANIHDTIASLPDGYETPCGSNGNQFSGGQMQRLSIARALLRKPRLLLLDESTSALDAESERLFEEALERTAKDITVIAIAHRLHTIRRADCIFVIEDGRCVAQGTHDELVERNTSYRQNAMHQTLDQ</sequence>